<organism evidence="14 15">
    <name type="scientific">Murinocardiopsis flavida</name>
    <dbReference type="NCBI Taxonomy" id="645275"/>
    <lineage>
        <taxon>Bacteria</taxon>
        <taxon>Bacillati</taxon>
        <taxon>Actinomycetota</taxon>
        <taxon>Actinomycetes</taxon>
        <taxon>Streptosporangiales</taxon>
        <taxon>Nocardiopsidaceae</taxon>
        <taxon>Murinocardiopsis</taxon>
    </lineage>
</organism>
<dbReference type="OrthoDB" id="142078at2"/>
<keyword evidence="5" id="KW-0479">Metal-binding</keyword>
<evidence type="ECO:0000256" key="8">
    <source>
        <dbReference type="ARBA" id="ARBA00022840"/>
    </source>
</evidence>
<dbReference type="SMART" id="SM00046">
    <property type="entry name" value="DAGKc"/>
    <property type="match status" value="1"/>
</dbReference>
<dbReference type="PROSITE" id="PS50146">
    <property type="entry name" value="DAGK"/>
    <property type="match status" value="1"/>
</dbReference>
<dbReference type="AlphaFoldDB" id="A0A2P8DLG2"/>
<protein>
    <submittedName>
        <fullName evidence="14">Diacylglycerol kinase</fullName>
    </submittedName>
</protein>
<dbReference type="PANTHER" id="PTHR12358:SF106">
    <property type="entry name" value="LIPID KINASE YEGS"/>
    <property type="match status" value="1"/>
</dbReference>
<dbReference type="GO" id="GO:0005524">
    <property type="term" value="F:ATP binding"/>
    <property type="evidence" value="ECO:0007669"/>
    <property type="project" value="UniProtKB-KW"/>
</dbReference>
<keyword evidence="3" id="KW-0444">Lipid biosynthesis</keyword>
<dbReference type="InterPro" id="IPR001206">
    <property type="entry name" value="Diacylglycerol_kinase_cat_dom"/>
</dbReference>
<evidence type="ECO:0000256" key="12">
    <source>
        <dbReference type="ARBA" id="ARBA00023264"/>
    </source>
</evidence>
<evidence type="ECO:0000256" key="7">
    <source>
        <dbReference type="ARBA" id="ARBA00022777"/>
    </source>
</evidence>
<dbReference type="RefSeq" id="WP_106582799.1">
    <property type="nucleotide sequence ID" value="NZ_PYGA01000006.1"/>
</dbReference>
<evidence type="ECO:0000256" key="10">
    <source>
        <dbReference type="ARBA" id="ARBA00023098"/>
    </source>
</evidence>
<keyword evidence="10" id="KW-0443">Lipid metabolism</keyword>
<keyword evidence="8" id="KW-0067">ATP-binding</keyword>
<reference evidence="14 15" key="1">
    <citation type="submission" date="2018-03" db="EMBL/GenBank/DDBJ databases">
        <title>Genomic Encyclopedia of Archaeal and Bacterial Type Strains, Phase II (KMG-II): from individual species to whole genera.</title>
        <authorList>
            <person name="Goeker M."/>
        </authorList>
    </citation>
    <scope>NUCLEOTIDE SEQUENCE [LARGE SCALE GENOMIC DNA]</scope>
    <source>
        <strain evidence="14 15">DSM 45312</strain>
    </source>
</reference>
<dbReference type="InterPro" id="IPR050187">
    <property type="entry name" value="Lipid_Phosphate_FormReg"/>
</dbReference>
<dbReference type="InterPro" id="IPR005218">
    <property type="entry name" value="Diacylglycerol/lipid_kinase"/>
</dbReference>
<dbReference type="Gene3D" id="2.60.200.40">
    <property type="match status" value="1"/>
</dbReference>
<evidence type="ECO:0000256" key="6">
    <source>
        <dbReference type="ARBA" id="ARBA00022741"/>
    </source>
</evidence>
<dbReference type="Gene3D" id="3.40.50.10330">
    <property type="entry name" value="Probable inorganic polyphosphate/atp-NAD kinase, domain 1"/>
    <property type="match status" value="1"/>
</dbReference>
<dbReference type="GO" id="GO:0008654">
    <property type="term" value="P:phospholipid biosynthetic process"/>
    <property type="evidence" value="ECO:0007669"/>
    <property type="project" value="UniProtKB-KW"/>
</dbReference>
<sequence length="290" mass="29690">MTPRIALLVNPASGSRRAGVAAMSLVRALRAHGARVTIAAGRSAADSVRFAGEMAARRPDALVAVGGDGLVHAAVQGVVGTGVPLGVVAAGTGNDIARSFGLPRAPGDAAEAIIAGAVSDVDAVRVGDRHFLSVLACGFDSRVNARVSAFPLRMGRASYVVGTLAELRTLATIPFRVDVDGTVLSAEGVLVAVGNTDSYGGGMRICPGADPADGLAEVVFVRAASRARLLRFFPRVFTGSHVDLDEVTVLRGKRITISADTEVEAHADGEPLASLPLTCEVVPGAVRVLR</sequence>
<dbReference type="Pfam" id="PF00781">
    <property type="entry name" value="DAGK_cat"/>
    <property type="match status" value="1"/>
</dbReference>
<keyword evidence="4" id="KW-0808">Transferase</keyword>
<dbReference type="GO" id="GO:0004143">
    <property type="term" value="F:ATP-dependent diacylglycerol kinase activity"/>
    <property type="evidence" value="ECO:0007669"/>
    <property type="project" value="TreeGrafter"/>
</dbReference>
<feature type="domain" description="DAGKc" evidence="13">
    <location>
        <begin position="1"/>
        <end position="130"/>
    </location>
</feature>
<evidence type="ECO:0000256" key="4">
    <source>
        <dbReference type="ARBA" id="ARBA00022679"/>
    </source>
</evidence>
<proteinExistence type="inferred from homology"/>
<keyword evidence="9" id="KW-0460">Magnesium</keyword>
<comment type="cofactor">
    <cofactor evidence="1">
        <name>Mg(2+)</name>
        <dbReference type="ChEBI" id="CHEBI:18420"/>
    </cofactor>
</comment>
<dbReference type="SUPFAM" id="SSF111331">
    <property type="entry name" value="NAD kinase/diacylglycerol kinase-like"/>
    <property type="match status" value="1"/>
</dbReference>
<evidence type="ECO:0000256" key="5">
    <source>
        <dbReference type="ARBA" id="ARBA00022723"/>
    </source>
</evidence>
<name>A0A2P8DLG2_9ACTN</name>
<evidence type="ECO:0000256" key="11">
    <source>
        <dbReference type="ARBA" id="ARBA00023209"/>
    </source>
</evidence>
<dbReference type="EMBL" id="PYGA01000006">
    <property type="protein sequence ID" value="PSK98060.1"/>
    <property type="molecule type" value="Genomic_DNA"/>
</dbReference>
<dbReference type="Proteomes" id="UP000240542">
    <property type="component" value="Unassembled WGS sequence"/>
</dbReference>
<dbReference type="PANTHER" id="PTHR12358">
    <property type="entry name" value="SPHINGOSINE KINASE"/>
    <property type="match status" value="1"/>
</dbReference>
<evidence type="ECO:0000256" key="3">
    <source>
        <dbReference type="ARBA" id="ARBA00022516"/>
    </source>
</evidence>
<evidence type="ECO:0000313" key="15">
    <source>
        <dbReference type="Proteomes" id="UP000240542"/>
    </source>
</evidence>
<evidence type="ECO:0000256" key="2">
    <source>
        <dbReference type="ARBA" id="ARBA00005983"/>
    </source>
</evidence>
<evidence type="ECO:0000259" key="13">
    <source>
        <dbReference type="PROSITE" id="PS50146"/>
    </source>
</evidence>
<accession>A0A2P8DLG2</accession>
<keyword evidence="15" id="KW-1185">Reference proteome</keyword>
<dbReference type="Pfam" id="PF19279">
    <property type="entry name" value="YegS_C"/>
    <property type="match status" value="1"/>
</dbReference>
<dbReference type="InterPro" id="IPR017438">
    <property type="entry name" value="ATP-NAD_kinase_N"/>
</dbReference>
<evidence type="ECO:0000313" key="14">
    <source>
        <dbReference type="EMBL" id="PSK98060.1"/>
    </source>
</evidence>
<evidence type="ECO:0000256" key="9">
    <source>
        <dbReference type="ARBA" id="ARBA00022842"/>
    </source>
</evidence>
<dbReference type="InterPro" id="IPR016064">
    <property type="entry name" value="NAD/diacylglycerol_kinase_sf"/>
</dbReference>
<keyword evidence="7 14" id="KW-0418">Kinase</keyword>
<comment type="similarity">
    <text evidence="2">Belongs to the diacylglycerol/lipid kinase family.</text>
</comment>
<dbReference type="NCBIfam" id="TIGR00147">
    <property type="entry name" value="YegS/Rv2252/BmrU family lipid kinase"/>
    <property type="match status" value="1"/>
</dbReference>
<dbReference type="GO" id="GO:0046872">
    <property type="term" value="F:metal ion binding"/>
    <property type="evidence" value="ECO:0007669"/>
    <property type="project" value="UniProtKB-KW"/>
</dbReference>
<dbReference type="GO" id="GO:0005886">
    <property type="term" value="C:plasma membrane"/>
    <property type="evidence" value="ECO:0007669"/>
    <property type="project" value="TreeGrafter"/>
</dbReference>
<gene>
    <name evidence="14" type="ORF">CLV63_106108</name>
</gene>
<dbReference type="InterPro" id="IPR045540">
    <property type="entry name" value="YegS/DAGK_C"/>
</dbReference>
<comment type="caution">
    <text evidence="14">The sequence shown here is derived from an EMBL/GenBank/DDBJ whole genome shotgun (WGS) entry which is preliminary data.</text>
</comment>
<keyword evidence="6" id="KW-0547">Nucleotide-binding</keyword>
<keyword evidence="11" id="KW-0594">Phospholipid biosynthesis</keyword>
<evidence type="ECO:0000256" key="1">
    <source>
        <dbReference type="ARBA" id="ARBA00001946"/>
    </source>
</evidence>
<keyword evidence="12" id="KW-1208">Phospholipid metabolism</keyword>